<evidence type="ECO:0000313" key="3">
    <source>
        <dbReference type="EMBL" id="CAH1730868.1"/>
    </source>
</evidence>
<evidence type="ECO:0000256" key="1">
    <source>
        <dbReference type="ARBA" id="ARBA00022536"/>
    </source>
</evidence>
<organism evidence="3 4">
    <name type="scientific">Aphis gossypii</name>
    <name type="common">Cotton aphid</name>
    <dbReference type="NCBI Taxonomy" id="80765"/>
    <lineage>
        <taxon>Eukaryota</taxon>
        <taxon>Metazoa</taxon>
        <taxon>Ecdysozoa</taxon>
        <taxon>Arthropoda</taxon>
        <taxon>Hexapoda</taxon>
        <taxon>Insecta</taxon>
        <taxon>Pterygota</taxon>
        <taxon>Neoptera</taxon>
        <taxon>Paraneoptera</taxon>
        <taxon>Hemiptera</taxon>
        <taxon>Sternorrhyncha</taxon>
        <taxon>Aphidomorpha</taxon>
        <taxon>Aphidoidea</taxon>
        <taxon>Aphididae</taxon>
        <taxon>Aphidini</taxon>
        <taxon>Aphis</taxon>
        <taxon>Aphis</taxon>
    </lineage>
</organism>
<reference evidence="3" key="1">
    <citation type="submission" date="2022-02" db="EMBL/GenBank/DDBJ databases">
        <authorList>
            <person name="King R."/>
        </authorList>
    </citation>
    <scope>NUCLEOTIDE SEQUENCE</scope>
</reference>
<dbReference type="Proteomes" id="UP001154329">
    <property type="component" value="Chromosome 3"/>
</dbReference>
<dbReference type="SMART" id="SM00135">
    <property type="entry name" value="LY"/>
    <property type="match status" value="4"/>
</dbReference>
<dbReference type="InterPro" id="IPR000033">
    <property type="entry name" value="LDLR_classB_rpt"/>
</dbReference>
<dbReference type="AlphaFoldDB" id="A0A9P0J5X8"/>
<name>A0A9P0J5X8_APHGO</name>
<reference evidence="3" key="2">
    <citation type="submission" date="2022-10" db="EMBL/GenBank/DDBJ databases">
        <authorList>
            <consortium name="ENA_rothamsted_submissions"/>
            <consortium name="culmorum"/>
            <person name="King R."/>
        </authorList>
    </citation>
    <scope>NUCLEOTIDE SEQUENCE</scope>
</reference>
<evidence type="ECO:0000313" key="4">
    <source>
        <dbReference type="Proteomes" id="UP001154329"/>
    </source>
</evidence>
<sequence>MNLDFSISYTGKRKTQIMKTVAFEFASILVMIFYEPPECILIDELSYKIFWSNSQQGIIKAYDPIKNIIKTLVNSLTMPKSMVIDSSVKLLFWCNFEFIGSIERINFNGNNRMKITKGTYDLHYPDTLGIDHKNRMLFWIADKVIHTSDYNGNFHKTIKKSASYNPNMPKCITFTNAAEYNFFWEKPQVPYYKRSFAPNDLLSISYQKNAEEEYDAEKLPTGYRVQILQQKNWITSHVCQKIPSGYHCFLPPIPLNRYTKVCQLLSKSGYKPMKLSEISNFNPKHKKLLLKVDSFYFNSKSRNVYYYDAETKNIRFISNLEENPIDIIKNVSVPINSFTYDGINNTIYYVDESENSIMMTTLDNNNYPRTTETTLNFSHNSNIVTSLTIDTLHNRFMLFLIESKELSAVYNHKLFAAYIINQLNTALPDVIVMNPINKKLYLLNNKNKTFKKFDLNETNNTRSQTPYIYAYPTQYMNYKNNAQIIAMRRQVIITAFDLFVSTLT</sequence>
<dbReference type="InterPro" id="IPR011042">
    <property type="entry name" value="6-blade_b-propeller_TolB-like"/>
</dbReference>
<keyword evidence="4" id="KW-1185">Reference proteome</keyword>
<dbReference type="PANTHER" id="PTHR46513:SF13">
    <property type="entry name" value="EGF-LIKE DOMAIN-CONTAINING PROTEIN"/>
    <property type="match status" value="1"/>
</dbReference>
<evidence type="ECO:0000256" key="2">
    <source>
        <dbReference type="ARBA" id="ARBA00022737"/>
    </source>
</evidence>
<dbReference type="GO" id="GO:0017147">
    <property type="term" value="F:Wnt-protein binding"/>
    <property type="evidence" value="ECO:0007669"/>
    <property type="project" value="TreeGrafter"/>
</dbReference>
<dbReference type="PANTHER" id="PTHR46513">
    <property type="entry name" value="VITELLOGENIN RECEPTOR-LIKE PROTEIN-RELATED-RELATED"/>
    <property type="match status" value="1"/>
</dbReference>
<protein>
    <submittedName>
        <fullName evidence="3">Uncharacterized protein</fullName>
    </submittedName>
</protein>
<dbReference type="SUPFAM" id="SSF101908">
    <property type="entry name" value="Putative isomerase YbhE"/>
    <property type="match status" value="1"/>
</dbReference>
<dbReference type="EMBL" id="OU899036">
    <property type="protein sequence ID" value="CAH1730868.1"/>
    <property type="molecule type" value="Genomic_DNA"/>
</dbReference>
<gene>
    <name evidence="3" type="ORF">APHIGO_LOCUS7686</name>
</gene>
<dbReference type="GO" id="GO:0005886">
    <property type="term" value="C:plasma membrane"/>
    <property type="evidence" value="ECO:0007669"/>
    <property type="project" value="TreeGrafter"/>
</dbReference>
<dbReference type="GO" id="GO:0042813">
    <property type="term" value="F:Wnt receptor activity"/>
    <property type="evidence" value="ECO:0007669"/>
    <property type="project" value="TreeGrafter"/>
</dbReference>
<accession>A0A9P0J5X8</accession>
<dbReference type="InterPro" id="IPR050778">
    <property type="entry name" value="Cueball_EGF_LRP_Nidogen"/>
</dbReference>
<keyword evidence="1" id="KW-0245">EGF-like domain</keyword>
<dbReference type="Gene3D" id="2.120.10.30">
    <property type="entry name" value="TolB, C-terminal domain"/>
    <property type="match status" value="2"/>
</dbReference>
<proteinExistence type="predicted"/>
<keyword evidence="2" id="KW-0677">Repeat</keyword>
<dbReference type="GO" id="GO:0060070">
    <property type="term" value="P:canonical Wnt signaling pathway"/>
    <property type="evidence" value="ECO:0007669"/>
    <property type="project" value="TreeGrafter"/>
</dbReference>